<dbReference type="OrthoDB" id="3650769at2759"/>
<sequence>MMAALPEDGFRNDYNHSWFPVASSDLELTCFSYPASDEHHDMFRHISKSSLKCVEADDQTIEPDHNDLDRTNHPDVQQVKPTVSPSLAAVEIDDIVSIPAYDEQFSTILDARRYLADEETRMLQLDRMDDVSDVRASLHMHCARLFTALTANPVQAPARFTPFQILYYDKNQATTLTDVKSSVVDNNAHAEARVMVVIDEVMQLHSLGVPLSSTSYTKSGSKNGYRLDESLICSERVERVIEAAQKNKCVAHDILNDRGVKNLVLNPKEYLKRKQENARVNAKKSYDKSQAGKHNSSFANRSTELASNRRYGAKGQIYVKSNMNSPRGQSARRSTEREIEHALNVQVHARADDQMHQQEVEDAQRAFAYHQVRSAQSFQQDEMGASTIQDGSRKRIKRG</sequence>
<dbReference type="Proteomes" id="UP000504637">
    <property type="component" value="Unplaced"/>
</dbReference>
<evidence type="ECO:0000313" key="3">
    <source>
        <dbReference type="RefSeq" id="XP_033458582.1"/>
    </source>
</evidence>
<gene>
    <name evidence="3" type="ORF">K489DRAFT_250390</name>
</gene>
<reference evidence="3" key="1">
    <citation type="submission" date="2020-01" db="EMBL/GenBank/DDBJ databases">
        <authorList>
            <consortium name="DOE Joint Genome Institute"/>
            <person name="Haridas S."/>
            <person name="Albert R."/>
            <person name="Binder M."/>
            <person name="Bloem J."/>
            <person name="Labutti K."/>
            <person name="Salamov A."/>
            <person name="Andreopoulos B."/>
            <person name="Baker S.E."/>
            <person name="Barry K."/>
            <person name="Bills G."/>
            <person name="Bluhm B.H."/>
            <person name="Cannon C."/>
            <person name="Castanera R."/>
            <person name="Culley D.E."/>
            <person name="Daum C."/>
            <person name="Ezra D."/>
            <person name="Gonzalez J.B."/>
            <person name="Henrissat B."/>
            <person name="Kuo A."/>
            <person name="Liang C."/>
            <person name="Lipzen A."/>
            <person name="Lutzoni F."/>
            <person name="Magnuson J."/>
            <person name="Mondo S."/>
            <person name="Nolan M."/>
            <person name="Ohm R."/>
            <person name="Pangilinan J."/>
            <person name="Park H.-J."/>
            <person name="Ramirez L."/>
            <person name="Alfaro M."/>
            <person name="Sun H."/>
            <person name="Tritt A."/>
            <person name="Yoshinaga Y."/>
            <person name="Zwiers L.-H."/>
            <person name="Turgeon B.G."/>
            <person name="Goodwin S.B."/>
            <person name="Spatafora J.W."/>
            <person name="Crous P.W."/>
            <person name="Grigoriev I.V."/>
        </authorList>
    </citation>
    <scope>NUCLEOTIDE SEQUENCE</scope>
    <source>
        <strain evidence="3">CBS 342.82</strain>
    </source>
</reference>
<accession>A0A6J3M0K2</accession>
<feature type="compositionally biased region" description="Polar residues" evidence="1">
    <location>
        <begin position="319"/>
        <end position="332"/>
    </location>
</feature>
<protein>
    <submittedName>
        <fullName evidence="3">Uncharacterized protein</fullName>
    </submittedName>
</protein>
<dbReference type="AlphaFoldDB" id="A0A6J3M0K2"/>
<name>A0A6J3M0K2_9PEZI</name>
<reference evidence="3" key="3">
    <citation type="submission" date="2025-08" db="UniProtKB">
        <authorList>
            <consortium name="RefSeq"/>
        </authorList>
    </citation>
    <scope>IDENTIFICATION</scope>
    <source>
        <strain evidence="3">CBS 342.82</strain>
    </source>
</reference>
<feature type="compositionally biased region" description="Polar residues" evidence="1">
    <location>
        <begin position="373"/>
        <end position="390"/>
    </location>
</feature>
<proteinExistence type="predicted"/>
<feature type="region of interest" description="Disordered" evidence="1">
    <location>
        <begin position="371"/>
        <end position="399"/>
    </location>
</feature>
<feature type="compositionally biased region" description="Polar residues" evidence="1">
    <location>
        <begin position="292"/>
        <end position="306"/>
    </location>
</feature>
<dbReference type="RefSeq" id="XP_033458582.1">
    <property type="nucleotide sequence ID" value="XM_033599950.1"/>
</dbReference>
<organism evidence="3">
    <name type="scientific">Dissoconium aciculare CBS 342.82</name>
    <dbReference type="NCBI Taxonomy" id="1314786"/>
    <lineage>
        <taxon>Eukaryota</taxon>
        <taxon>Fungi</taxon>
        <taxon>Dikarya</taxon>
        <taxon>Ascomycota</taxon>
        <taxon>Pezizomycotina</taxon>
        <taxon>Dothideomycetes</taxon>
        <taxon>Dothideomycetidae</taxon>
        <taxon>Mycosphaerellales</taxon>
        <taxon>Dissoconiaceae</taxon>
        <taxon>Dissoconium</taxon>
    </lineage>
</organism>
<keyword evidence="2" id="KW-1185">Reference proteome</keyword>
<reference evidence="3" key="2">
    <citation type="submission" date="2020-04" db="EMBL/GenBank/DDBJ databases">
        <authorList>
            <consortium name="NCBI Genome Project"/>
        </authorList>
    </citation>
    <scope>NUCLEOTIDE SEQUENCE</scope>
    <source>
        <strain evidence="3">CBS 342.82</strain>
    </source>
</reference>
<evidence type="ECO:0000256" key="1">
    <source>
        <dbReference type="SAM" id="MobiDB-lite"/>
    </source>
</evidence>
<dbReference type="GeneID" id="54357749"/>
<evidence type="ECO:0000313" key="2">
    <source>
        <dbReference type="Proteomes" id="UP000504637"/>
    </source>
</evidence>
<feature type="region of interest" description="Disordered" evidence="1">
    <location>
        <begin position="274"/>
        <end position="337"/>
    </location>
</feature>